<keyword evidence="5 8" id="KW-0227">DNA damage</keyword>
<evidence type="ECO:0000256" key="2">
    <source>
        <dbReference type="ARBA" id="ARBA00008711"/>
    </source>
</evidence>
<keyword evidence="6 8" id="KW-0234">DNA repair</keyword>
<dbReference type="InterPro" id="IPR036388">
    <property type="entry name" value="WH-like_DNA-bd_sf"/>
</dbReference>
<dbReference type="GO" id="GO:0032259">
    <property type="term" value="P:methylation"/>
    <property type="evidence" value="ECO:0007669"/>
    <property type="project" value="UniProtKB-KW"/>
</dbReference>
<accession>A0A385SPQ3</accession>
<dbReference type="PANTHER" id="PTHR10815:SF5">
    <property type="entry name" value="METHYLATED-DNA--PROTEIN-CYSTEINE METHYLTRANSFERASE"/>
    <property type="match status" value="1"/>
</dbReference>
<dbReference type="PANTHER" id="PTHR10815">
    <property type="entry name" value="METHYLATED-DNA--PROTEIN-CYSTEINE METHYLTRANSFERASE"/>
    <property type="match status" value="1"/>
</dbReference>
<evidence type="ECO:0000256" key="1">
    <source>
        <dbReference type="ARBA" id="ARBA00001286"/>
    </source>
</evidence>
<dbReference type="SUPFAM" id="SSF46767">
    <property type="entry name" value="Methylated DNA-protein cysteine methyltransferase, C-terminal domain"/>
    <property type="match status" value="1"/>
</dbReference>
<feature type="domain" description="Methylguanine DNA methyltransferase ribonuclease-like" evidence="10">
    <location>
        <begin position="5"/>
        <end position="75"/>
    </location>
</feature>
<dbReference type="Gene3D" id="1.10.10.10">
    <property type="entry name" value="Winged helix-like DNA-binding domain superfamily/Winged helix DNA-binding domain"/>
    <property type="match status" value="1"/>
</dbReference>
<comment type="subcellular location">
    <subcellularLocation>
        <location evidence="8">Cytoplasm</location>
    </subcellularLocation>
</comment>
<name>A0A385SPQ3_9BACT</name>
<evidence type="ECO:0000256" key="3">
    <source>
        <dbReference type="ARBA" id="ARBA00022603"/>
    </source>
</evidence>
<dbReference type="RefSeq" id="WP_119754751.1">
    <property type="nucleotide sequence ID" value="NZ_CP032382.1"/>
</dbReference>
<dbReference type="NCBIfam" id="TIGR00589">
    <property type="entry name" value="ogt"/>
    <property type="match status" value="1"/>
</dbReference>
<dbReference type="KEGG" id="chk:D4L85_13225"/>
<evidence type="ECO:0000256" key="5">
    <source>
        <dbReference type="ARBA" id="ARBA00022763"/>
    </source>
</evidence>
<protein>
    <recommendedName>
        <fullName evidence="8">Methylated-DNA--protein-cysteine methyltransferase</fullName>
        <ecNumber evidence="8">2.1.1.63</ecNumber>
    </recommendedName>
    <alternativeName>
        <fullName evidence="8">6-O-methylguanine-DNA methyltransferase</fullName>
        <shortName evidence="8">MGMT</shortName>
    </alternativeName>
    <alternativeName>
        <fullName evidence="8">O-6-methylguanine-DNA-alkyltransferase</fullName>
    </alternativeName>
</protein>
<evidence type="ECO:0000256" key="4">
    <source>
        <dbReference type="ARBA" id="ARBA00022679"/>
    </source>
</evidence>
<evidence type="ECO:0000313" key="11">
    <source>
        <dbReference type="EMBL" id="AYB31480.1"/>
    </source>
</evidence>
<dbReference type="Pfam" id="PF01035">
    <property type="entry name" value="DNA_binding_1"/>
    <property type="match status" value="1"/>
</dbReference>
<evidence type="ECO:0000256" key="8">
    <source>
        <dbReference type="HAMAP-Rule" id="MF_00772"/>
    </source>
</evidence>
<sequence>MEGYYHKKIKSPVGELTLIASEKGLAGVHWQRDDPQSAPLNSTECNDHPILVETEKQLTEYFEKKRTTFTLELDFIGTPFQKKTWEALLTIPFGETRTYGEIAKQIDSPNAVRAVGMAANKNPISIIAPCHRVIGHSGKLVGFGGGLENKSFLLRLENSRKNPTLW</sequence>
<comment type="catalytic activity">
    <reaction evidence="7 8">
        <text>a 6-O-methyl-2'-deoxyguanosine in DNA + L-cysteinyl-[protein] = S-methyl-L-cysteinyl-[protein] + a 2'-deoxyguanosine in DNA</text>
        <dbReference type="Rhea" id="RHEA:24000"/>
        <dbReference type="Rhea" id="RHEA-COMP:10131"/>
        <dbReference type="Rhea" id="RHEA-COMP:10132"/>
        <dbReference type="Rhea" id="RHEA-COMP:11367"/>
        <dbReference type="Rhea" id="RHEA-COMP:11368"/>
        <dbReference type="ChEBI" id="CHEBI:29950"/>
        <dbReference type="ChEBI" id="CHEBI:82612"/>
        <dbReference type="ChEBI" id="CHEBI:85445"/>
        <dbReference type="ChEBI" id="CHEBI:85448"/>
        <dbReference type="EC" id="2.1.1.63"/>
    </reaction>
</comment>
<feature type="active site" description="Nucleophile; methyl group acceptor" evidence="8">
    <location>
        <position position="130"/>
    </location>
</feature>
<dbReference type="GO" id="GO:0003908">
    <property type="term" value="F:methylated-DNA-[protein]-cysteine S-methyltransferase activity"/>
    <property type="evidence" value="ECO:0007669"/>
    <property type="project" value="UniProtKB-UniRule"/>
</dbReference>
<dbReference type="Pfam" id="PF02870">
    <property type="entry name" value="Methyltransf_1N"/>
    <property type="match status" value="1"/>
</dbReference>
<evidence type="ECO:0000259" key="10">
    <source>
        <dbReference type="Pfam" id="PF02870"/>
    </source>
</evidence>
<dbReference type="FunFam" id="1.10.10.10:FF:000214">
    <property type="entry name" value="Methylated-DNA--protein-cysteine methyltransferase"/>
    <property type="match status" value="1"/>
</dbReference>
<gene>
    <name evidence="11" type="ORF">D4L85_13225</name>
</gene>
<dbReference type="InterPro" id="IPR014048">
    <property type="entry name" value="MethylDNA_cys_MeTrfase_DNA-bd"/>
</dbReference>
<evidence type="ECO:0000313" key="12">
    <source>
        <dbReference type="Proteomes" id="UP000266183"/>
    </source>
</evidence>
<comment type="function">
    <text evidence="8">Involved in the cellular defense against the biological effects of O6-methylguanine (O6-MeG) and O4-methylthymine (O4-MeT) in DNA. Repairs the methylated nucleobase in DNA by stoichiometrically transferring the methyl group to a cysteine residue in the enzyme. This is a suicide reaction: the enzyme is irreversibly inactivated.</text>
</comment>
<dbReference type="EC" id="2.1.1.63" evidence="8"/>
<dbReference type="InterPro" id="IPR023546">
    <property type="entry name" value="MGMT"/>
</dbReference>
<dbReference type="InterPro" id="IPR036631">
    <property type="entry name" value="MGMT_N_sf"/>
</dbReference>
<organism evidence="11 12">
    <name type="scientific">Chryseolinea soli</name>
    <dbReference type="NCBI Taxonomy" id="2321403"/>
    <lineage>
        <taxon>Bacteria</taxon>
        <taxon>Pseudomonadati</taxon>
        <taxon>Bacteroidota</taxon>
        <taxon>Cytophagia</taxon>
        <taxon>Cytophagales</taxon>
        <taxon>Fulvivirgaceae</taxon>
        <taxon>Chryseolinea</taxon>
    </lineage>
</organism>
<dbReference type="InterPro" id="IPR036217">
    <property type="entry name" value="MethylDNA_cys_MeTrfase_DNAb"/>
</dbReference>
<dbReference type="OrthoDB" id="9802228at2"/>
<keyword evidence="3 8" id="KW-0489">Methyltransferase</keyword>
<dbReference type="EMBL" id="CP032382">
    <property type="protein sequence ID" value="AYB31480.1"/>
    <property type="molecule type" value="Genomic_DNA"/>
</dbReference>
<comment type="catalytic activity">
    <reaction evidence="1 8">
        <text>a 4-O-methyl-thymidine in DNA + L-cysteinyl-[protein] = a thymidine in DNA + S-methyl-L-cysteinyl-[protein]</text>
        <dbReference type="Rhea" id="RHEA:53428"/>
        <dbReference type="Rhea" id="RHEA-COMP:10131"/>
        <dbReference type="Rhea" id="RHEA-COMP:10132"/>
        <dbReference type="Rhea" id="RHEA-COMP:13555"/>
        <dbReference type="Rhea" id="RHEA-COMP:13556"/>
        <dbReference type="ChEBI" id="CHEBI:29950"/>
        <dbReference type="ChEBI" id="CHEBI:82612"/>
        <dbReference type="ChEBI" id="CHEBI:137386"/>
        <dbReference type="ChEBI" id="CHEBI:137387"/>
        <dbReference type="EC" id="2.1.1.63"/>
    </reaction>
</comment>
<dbReference type="AlphaFoldDB" id="A0A385SPQ3"/>
<dbReference type="GO" id="GO:0006307">
    <property type="term" value="P:DNA alkylation repair"/>
    <property type="evidence" value="ECO:0007669"/>
    <property type="project" value="UniProtKB-UniRule"/>
</dbReference>
<dbReference type="Gene3D" id="3.30.160.70">
    <property type="entry name" value="Methylated DNA-protein cysteine methyltransferase domain"/>
    <property type="match status" value="1"/>
</dbReference>
<dbReference type="InterPro" id="IPR008332">
    <property type="entry name" value="MethylG_MeTrfase_N"/>
</dbReference>
<dbReference type="GO" id="GO:0005737">
    <property type="term" value="C:cytoplasm"/>
    <property type="evidence" value="ECO:0007669"/>
    <property type="project" value="UniProtKB-SubCell"/>
</dbReference>
<dbReference type="SUPFAM" id="SSF53155">
    <property type="entry name" value="Methylated DNA-protein cysteine methyltransferase domain"/>
    <property type="match status" value="1"/>
</dbReference>
<feature type="domain" description="Methylated-DNA-[protein]-cysteine S-methyltransferase DNA binding" evidence="9">
    <location>
        <begin position="79"/>
        <end position="158"/>
    </location>
</feature>
<dbReference type="Proteomes" id="UP000266183">
    <property type="component" value="Chromosome"/>
</dbReference>
<dbReference type="HAMAP" id="MF_00772">
    <property type="entry name" value="OGT"/>
    <property type="match status" value="1"/>
</dbReference>
<evidence type="ECO:0000259" key="9">
    <source>
        <dbReference type="Pfam" id="PF01035"/>
    </source>
</evidence>
<comment type="similarity">
    <text evidence="2 8">Belongs to the MGMT family.</text>
</comment>
<keyword evidence="12" id="KW-1185">Reference proteome</keyword>
<reference evidence="12" key="1">
    <citation type="submission" date="2018-09" db="EMBL/GenBank/DDBJ databases">
        <title>Chryseolinea sp. KIS68-18 isolated from soil.</title>
        <authorList>
            <person name="Weon H.-Y."/>
            <person name="Kwon S.-W."/>
            <person name="Lee S.A."/>
        </authorList>
    </citation>
    <scope>NUCLEOTIDE SEQUENCE [LARGE SCALE GENOMIC DNA]</scope>
    <source>
        <strain evidence="12">KIS68-18</strain>
    </source>
</reference>
<proteinExistence type="inferred from homology"/>
<evidence type="ECO:0000256" key="6">
    <source>
        <dbReference type="ARBA" id="ARBA00023204"/>
    </source>
</evidence>
<comment type="miscellaneous">
    <text evidence="8">This enzyme catalyzes only one turnover and therefore is not strictly catalytic. According to one definition, an enzyme is a biocatalyst that acts repeatedly and over many reaction cycles.</text>
</comment>
<keyword evidence="4 8" id="KW-0808">Transferase</keyword>
<keyword evidence="8" id="KW-0963">Cytoplasm</keyword>
<evidence type="ECO:0000256" key="7">
    <source>
        <dbReference type="ARBA" id="ARBA00049348"/>
    </source>
</evidence>
<dbReference type="CDD" id="cd06445">
    <property type="entry name" value="ATase"/>
    <property type="match status" value="1"/>
</dbReference>